<keyword evidence="2" id="KW-1185">Reference proteome</keyword>
<name>A0A225M4W3_9BURK</name>
<protein>
    <submittedName>
        <fullName evidence="1">Uncharacterized protein</fullName>
    </submittedName>
</protein>
<accession>A0A225M4W3</accession>
<organism evidence="1 2">
    <name type="scientific">Candidimonas nitroreducens</name>
    <dbReference type="NCBI Taxonomy" id="683354"/>
    <lineage>
        <taxon>Bacteria</taxon>
        <taxon>Pseudomonadati</taxon>
        <taxon>Pseudomonadota</taxon>
        <taxon>Betaproteobacteria</taxon>
        <taxon>Burkholderiales</taxon>
        <taxon>Alcaligenaceae</taxon>
        <taxon>Candidimonas</taxon>
    </lineage>
</organism>
<dbReference type="RefSeq" id="WP_088605470.1">
    <property type="nucleotide sequence ID" value="NZ_NJIH01000013.1"/>
</dbReference>
<dbReference type="Proteomes" id="UP000214603">
    <property type="component" value="Unassembled WGS sequence"/>
</dbReference>
<proteinExistence type="predicted"/>
<evidence type="ECO:0000313" key="2">
    <source>
        <dbReference type="Proteomes" id="UP000214603"/>
    </source>
</evidence>
<sequence length="275" mass="28153">MCAPDIPDTSAATKDAIAANSAISNRELDQQQSLMDYYMSRQDKVDDISNQVSQRELGLAEEEAAQGKDLFDYQKQVFRPVEESLADQAMQDSTPTYYEQFARDAMATQANANATSQAALARTLAGMGVNPNSGAYTSAMRGQAITNAAAVGAAGNTAREQAQQQSWNERAGVANLGRGLVGAGNASYGLATGSNTAASGAQTSASGAAAGTMGTPAAYGSLGVTAAGNAANEYTNLYQAQVQASMQTDPLMSALGSGAGYFLASPNAAKLASAI</sequence>
<evidence type="ECO:0000313" key="1">
    <source>
        <dbReference type="EMBL" id="OWT55283.1"/>
    </source>
</evidence>
<dbReference type="AlphaFoldDB" id="A0A225M4W3"/>
<comment type="caution">
    <text evidence="1">The sequence shown here is derived from an EMBL/GenBank/DDBJ whole genome shotgun (WGS) entry which is preliminary data.</text>
</comment>
<reference evidence="2" key="1">
    <citation type="submission" date="2017-06" db="EMBL/GenBank/DDBJ databases">
        <title>Herbaspirillum phytohormonus sp. nov., isolated from the root nodule of Robinia pseudoacacia in lead-zinc mine.</title>
        <authorList>
            <person name="Fan M."/>
            <person name="Lin Y."/>
        </authorList>
    </citation>
    <scope>NUCLEOTIDE SEQUENCE [LARGE SCALE GENOMIC DNA]</scope>
    <source>
        <strain evidence="2">SC-089</strain>
    </source>
</reference>
<gene>
    <name evidence="1" type="ORF">CEY11_21475</name>
</gene>
<dbReference type="EMBL" id="NJIH01000013">
    <property type="protein sequence ID" value="OWT55283.1"/>
    <property type="molecule type" value="Genomic_DNA"/>
</dbReference>